<name>A0A1L3I0H7_9RHOB</name>
<keyword evidence="7 9" id="KW-1133">Transmembrane helix</keyword>
<evidence type="ECO:0000256" key="8">
    <source>
        <dbReference type="ARBA" id="ARBA00023136"/>
    </source>
</evidence>
<comment type="subcellular location">
    <subcellularLocation>
        <location evidence="1 9">Cell membrane</location>
        <topology evidence="1 9">Multi-pass membrane protein</topology>
    </subcellularLocation>
</comment>
<dbReference type="GO" id="GO:0015833">
    <property type="term" value="P:peptide transport"/>
    <property type="evidence" value="ECO:0007669"/>
    <property type="project" value="UniProtKB-KW"/>
</dbReference>
<dbReference type="GO" id="GO:0005886">
    <property type="term" value="C:plasma membrane"/>
    <property type="evidence" value="ECO:0007669"/>
    <property type="project" value="UniProtKB-SubCell"/>
</dbReference>
<dbReference type="Pfam" id="PF07969">
    <property type="entry name" value="Amidohydro_3"/>
    <property type="match status" value="1"/>
</dbReference>
<proteinExistence type="inferred from homology"/>
<protein>
    <submittedName>
        <fullName evidence="11">Putative glutathione transport system permease protein</fullName>
    </submittedName>
</protein>
<keyword evidence="5" id="KW-0571">Peptide transport</keyword>
<organism evidence="11 12">
    <name type="scientific">Phaeobacter porticola</name>
    <dbReference type="NCBI Taxonomy" id="1844006"/>
    <lineage>
        <taxon>Bacteria</taxon>
        <taxon>Pseudomonadati</taxon>
        <taxon>Pseudomonadota</taxon>
        <taxon>Alphaproteobacteria</taxon>
        <taxon>Rhodobacterales</taxon>
        <taxon>Roseobacteraceae</taxon>
        <taxon>Phaeobacter</taxon>
    </lineage>
</organism>
<evidence type="ECO:0000313" key="12">
    <source>
        <dbReference type="Proteomes" id="UP000183859"/>
    </source>
</evidence>
<evidence type="ECO:0000259" key="10">
    <source>
        <dbReference type="PROSITE" id="PS50928"/>
    </source>
</evidence>
<evidence type="ECO:0000256" key="5">
    <source>
        <dbReference type="ARBA" id="ARBA00022856"/>
    </source>
</evidence>
<comment type="caution">
    <text evidence="9">Lacks conserved residue(s) required for the propagation of feature annotation.</text>
</comment>
<dbReference type="EMBL" id="CP016364">
    <property type="protein sequence ID" value="APG45629.1"/>
    <property type="molecule type" value="Genomic_DNA"/>
</dbReference>
<reference evidence="12" key="1">
    <citation type="submission" date="2016-07" db="EMBL/GenBank/DDBJ databases">
        <title>Phaeobacter portensis sp. nov., a tropodithietic acid producing bacterium isolated from a German harbor.</title>
        <authorList>
            <person name="Freese H.M."/>
            <person name="Bunk B."/>
            <person name="Breider S."/>
            <person name="Brinkhoff T."/>
        </authorList>
    </citation>
    <scope>NUCLEOTIDE SEQUENCE [LARGE SCALE GENOMIC DNA]</scope>
    <source>
        <strain evidence="12">P97</strain>
    </source>
</reference>
<keyword evidence="2 9" id="KW-0813">Transport</keyword>
<dbReference type="Proteomes" id="UP000183859">
    <property type="component" value="Chromosome"/>
</dbReference>
<keyword evidence="3" id="KW-1003">Cell membrane</keyword>
<evidence type="ECO:0000256" key="9">
    <source>
        <dbReference type="RuleBase" id="RU363032"/>
    </source>
</evidence>
<sequence length="202" mass="21617">MLTLGFDTVRAYPVIILALAIGPIFGGGMVVLVVLVGLLVATSMPYYGRIMRASVMAQAKSEYVEALCAMGAGRVRIVARHILPNVIGPVLIVASMDIPTFIAAEAGHSFLGVGAKPPASSWGLMLRCGFDFVGYTPWLVVAAYTRDGAWAEFNEHRKGRQRVDMMADVVVMDRDLEVQRAGQLSLAQAALTVCGGQITFEA</sequence>
<dbReference type="STRING" id="1844006.PhaeoP97_00176"/>
<dbReference type="PANTHER" id="PTHR43386">
    <property type="entry name" value="OLIGOPEPTIDE TRANSPORT SYSTEM PERMEASE PROTEIN APPC"/>
    <property type="match status" value="1"/>
</dbReference>
<dbReference type="InterPro" id="IPR000515">
    <property type="entry name" value="MetI-like"/>
</dbReference>
<feature type="domain" description="ABC transmembrane type-1" evidence="10">
    <location>
        <begin position="1"/>
        <end position="154"/>
    </location>
</feature>
<keyword evidence="4 9" id="KW-0812">Transmembrane</keyword>
<evidence type="ECO:0000256" key="6">
    <source>
        <dbReference type="ARBA" id="ARBA00022927"/>
    </source>
</evidence>
<keyword evidence="6" id="KW-0653">Protein transport</keyword>
<dbReference type="InterPro" id="IPR035906">
    <property type="entry name" value="MetI-like_sf"/>
</dbReference>
<dbReference type="RefSeq" id="WP_072503461.1">
    <property type="nucleotide sequence ID" value="NZ_CP016364.1"/>
</dbReference>
<evidence type="ECO:0000256" key="2">
    <source>
        <dbReference type="ARBA" id="ARBA00022448"/>
    </source>
</evidence>
<dbReference type="OrthoDB" id="9766870at2"/>
<dbReference type="KEGG" id="php:PhaeoP97_00176"/>
<accession>A0A1L3I0H7</accession>
<comment type="similarity">
    <text evidence="9">Belongs to the binding-protein-dependent transport system permease family.</text>
</comment>
<feature type="transmembrane region" description="Helical" evidence="9">
    <location>
        <begin position="12"/>
        <end position="41"/>
    </location>
</feature>
<dbReference type="AlphaFoldDB" id="A0A1L3I0H7"/>
<dbReference type="SUPFAM" id="SSF161098">
    <property type="entry name" value="MetI-like"/>
    <property type="match status" value="1"/>
</dbReference>
<evidence type="ECO:0000256" key="1">
    <source>
        <dbReference type="ARBA" id="ARBA00004651"/>
    </source>
</evidence>
<dbReference type="PROSITE" id="PS50928">
    <property type="entry name" value="ABC_TM1"/>
    <property type="match status" value="1"/>
</dbReference>
<evidence type="ECO:0000256" key="4">
    <source>
        <dbReference type="ARBA" id="ARBA00022692"/>
    </source>
</evidence>
<keyword evidence="12" id="KW-1185">Reference proteome</keyword>
<dbReference type="CDD" id="cd06261">
    <property type="entry name" value="TM_PBP2"/>
    <property type="match status" value="1"/>
</dbReference>
<dbReference type="PANTHER" id="PTHR43386:SF1">
    <property type="entry name" value="D,D-DIPEPTIDE TRANSPORT SYSTEM PERMEASE PROTEIN DDPC-RELATED"/>
    <property type="match status" value="1"/>
</dbReference>
<dbReference type="InterPro" id="IPR050366">
    <property type="entry name" value="BP-dependent_transpt_permease"/>
</dbReference>
<dbReference type="GO" id="GO:0015031">
    <property type="term" value="P:protein transport"/>
    <property type="evidence" value="ECO:0007669"/>
    <property type="project" value="UniProtKB-KW"/>
</dbReference>
<gene>
    <name evidence="11" type="ORF">PhaeoP97_00176</name>
</gene>
<evidence type="ECO:0000313" key="11">
    <source>
        <dbReference type="EMBL" id="APG45629.1"/>
    </source>
</evidence>
<dbReference type="InterPro" id="IPR013108">
    <property type="entry name" value="Amidohydro_3"/>
</dbReference>
<evidence type="ECO:0000256" key="7">
    <source>
        <dbReference type="ARBA" id="ARBA00022989"/>
    </source>
</evidence>
<evidence type="ECO:0000256" key="3">
    <source>
        <dbReference type="ARBA" id="ARBA00022475"/>
    </source>
</evidence>
<dbReference type="Gene3D" id="1.10.3720.10">
    <property type="entry name" value="MetI-like"/>
    <property type="match status" value="1"/>
</dbReference>
<dbReference type="Pfam" id="PF00528">
    <property type="entry name" value="BPD_transp_1"/>
    <property type="match status" value="1"/>
</dbReference>
<keyword evidence="8 9" id="KW-0472">Membrane</keyword>
<dbReference type="GO" id="GO:0055085">
    <property type="term" value="P:transmembrane transport"/>
    <property type="evidence" value="ECO:0007669"/>
    <property type="project" value="InterPro"/>
</dbReference>